<dbReference type="EMBL" id="WUBI01000002">
    <property type="protein sequence ID" value="MWV44672.1"/>
    <property type="molecule type" value="Genomic_DNA"/>
</dbReference>
<comment type="caution">
    <text evidence="8">The sequence shown here is derived from an EMBL/GenBank/DDBJ whole genome shotgun (WGS) entry which is preliminary data.</text>
</comment>
<feature type="binding site" evidence="6">
    <location>
        <begin position="208"/>
        <end position="212"/>
    </location>
    <ligand>
        <name>ATP</name>
        <dbReference type="ChEBI" id="CHEBI:30616"/>
    </ligand>
</feature>
<evidence type="ECO:0000313" key="9">
    <source>
        <dbReference type="Proteomes" id="UP000460318"/>
    </source>
</evidence>
<keyword evidence="6" id="KW-0479">Metal-binding</keyword>
<dbReference type="GO" id="GO:0008776">
    <property type="term" value="F:acetate kinase activity"/>
    <property type="evidence" value="ECO:0007669"/>
    <property type="project" value="UniProtKB-UniRule"/>
</dbReference>
<dbReference type="SUPFAM" id="SSF53067">
    <property type="entry name" value="Actin-like ATPase domain"/>
    <property type="match status" value="2"/>
</dbReference>
<comment type="similarity">
    <text evidence="1 6 7">Belongs to the acetokinase family.</text>
</comment>
<dbReference type="GO" id="GO:0006085">
    <property type="term" value="P:acetyl-CoA biosynthetic process"/>
    <property type="evidence" value="ECO:0007669"/>
    <property type="project" value="UniProtKB-UniRule"/>
</dbReference>
<feature type="binding site" evidence="6">
    <location>
        <begin position="283"/>
        <end position="285"/>
    </location>
    <ligand>
        <name>ATP</name>
        <dbReference type="ChEBI" id="CHEBI:30616"/>
    </ligand>
</feature>
<dbReference type="PROSITE" id="PS01075">
    <property type="entry name" value="ACETATE_KINASE_1"/>
    <property type="match status" value="1"/>
</dbReference>
<evidence type="ECO:0000313" key="8">
    <source>
        <dbReference type="EMBL" id="MWV44672.1"/>
    </source>
</evidence>
<dbReference type="InterPro" id="IPR043129">
    <property type="entry name" value="ATPase_NBD"/>
</dbReference>
<dbReference type="PRINTS" id="PR00471">
    <property type="entry name" value="ACETATEKNASE"/>
</dbReference>
<keyword evidence="6" id="KW-0460">Magnesium</keyword>
<feature type="site" description="Transition state stabilizer" evidence="6">
    <location>
        <position position="180"/>
    </location>
</feature>
<dbReference type="GO" id="GO:0006083">
    <property type="term" value="P:acetate metabolic process"/>
    <property type="evidence" value="ECO:0007669"/>
    <property type="project" value="TreeGrafter"/>
</dbReference>
<dbReference type="UniPathway" id="UPA00340">
    <property type="reaction ID" value="UER00458"/>
</dbReference>
<comment type="cofactor">
    <cofactor evidence="6">
        <name>Mg(2+)</name>
        <dbReference type="ChEBI" id="CHEBI:18420"/>
    </cofactor>
    <cofactor evidence="6">
        <name>Mn(2+)</name>
        <dbReference type="ChEBI" id="CHEBI:29035"/>
    </cofactor>
    <text evidence="6">Mg(2+). Can also accept Mn(2+).</text>
</comment>
<dbReference type="InterPro" id="IPR004372">
    <property type="entry name" value="Ac/propionate_kinase"/>
</dbReference>
<gene>
    <name evidence="6" type="primary">ackA</name>
    <name evidence="8" type="ORF">GRF59_13720</name>
</gene>
<dbReference type="InterPro" id="IPR000890">
    <property type="entry name" value="Aliphatic_acid_kin_short-chain"/>
</dbReference>
<dbReference type="Pfam" id="PF00871">
    <property type="entry name" value="Acetate_kinase"/>
    <property type="match status" value="1"/>
</dbReference>
<evidence type="ECO:0000256" key="7">
    <source>
        <dbReference type="RuleBase" id="RU003835"/>
    </source>
</evidence>
<dbReference type="GO" id="GO:0005524">
    <property type="term" value="F:ATP binding"/>
    <property type="evidence" value="ECO:0007669"/>
    <property type="project" value="UniProtKB-KW"/>
</dbReference>
<dbReference type="AlphaFoldDB" id="A0A7X3IMB4"/>
<comment type="function">
    <text evidence="6">Catalyzes the formation of acetyl phosphate from acetate and ATP. Can also catalyze the reverse reaction.</text>
</comment>
<evidence type="ECO:0000256" key="4">
    <source>
        <dbReference type="ARBA" id="ARBA00022777"/>
    </source>
</evidence>
<feature type="active site" description="Proton donor/acceptor" evidence="6">
    <location>
        <position position="148"/>
    </location>
</feature>
<keyword evidence="4 6" id="KW-0418">Kinase</keyword>
<dbReference type="InterPro" id="IPR023865">
    <property type="entry name" value="Aliphatic_acid_kinase_CS"/>
</dbReference>
<name>A0A7X3IMB4_9BACL</name>
<dbReference type="Gene3D" id="3.30.420.40">
    <property type="match status" value="2"/>
</dbReference>
<comment type="subunit">
    <text evidence="6">Homodimer.</text>
</comment>
<accession>A0A7X3IMB4</accession>
<dbReference type="GO" id="GO:0000287">
    <property type="term" value="F:magnesium ion binding"/>
    <property type="evidence" value="ECO:0007669"/>
    <property type="project" value="UniProtKB-UniRule"/>
</dbReference>
<dbReference type="GO" id="GO:0005737">
    <property type="term" value="C:cytoplasm"/>
    <property type="evidence" value="ECO:0007669"/>
    <property type="project" value="UniProtKB-SubCell"/>
</dbReference>
<keyword evidence="5 6" id="KW-0067">ATP-binding</keyword>
<dbReference type="NCBIfam" id="TIGR00016">
    <property type="entry name" value="ackA"/>
    <property type="match status" value="1"/>
</dbReference>
<organism evidence="8 9">
    <name type="scientific">Paenibacillus dendrobii</name>
    <dbReference type="NCBI Taxonomy" id="2691084"/>
    <lineage>
        <taxon>Bacteria</taxon>
        <taxon>Bacillati</taxon>
        <taxon>Bacillota</taxon>
        <taxon>Bacilli</taxon>
        <taxon>Bacillales</taxon>
        <taxon>Paenibacillaceae</taxon>
        <taxon>Paenibacillus</taxon>
    </lineage>
</organism>
<evidence type="ECO:0000256" key="3">
    <source>
        <dbReference type="ARBA" id="ARBA00022741"/>
    </source>
</evidence>
<feature type="binding site" evidence="6">
    <location>
        <position position="385"/>
    </location>
    <ligand>
        <name>Mg(2+)</name>
        <dbReference type="ChEBI" id="CHEBI:18420"/>
    </ligand>
</feature>
<dbReference type="CDD" id="cd24010">
    <property type="entry name" value="ASKHA_NBD_AcK_PK"/>
    <property type="match status" value="1"/>
</dbReference>
<dbReference type="Proteomes" id="UP000460318">
    <property type="component" value="Unassembled WGS sequence"/>
</dbReference>
<evidence type="ECO:0000256" key="5">
    <source>
        <dbReference type="ARBA" id="ARBA00022840"/>
    </source>
</evidence>
<keyword evidence="9" id="KW-1185">Reference proteome</keyword>
<sequence>MKVLVINAGSSSLKYQLYDMKDESVLAKGLVERIGMDSSIVTHKPAGLAEVSEVSEILEHTTAVRKVLSLLTDKEHGVIGSVDEIEAVGHRVVHGGEYFGESALVDGDVKTKIRQLFDLAPLHNPASMMGIKAAESNMPHVPQVVVFDTAFHQSMPENAYLYAIPRVLYKKHKVRRYGAHGTSHEFVSKAAAEFLDRPIEELKIISCHIGNGASLTAVQEGRSIDTSMGMTPLEGLMMGTRSGDLDPAIVPYVMNKEELTVNEVNSMLNKHSGLLAISGISSDMREITEGMQKGDANSKLAFEMYEYRLRKYIGSYAAVMNGVDVIVFTAGVGENSVVLRKKVCENLTYLGVELDEELNEIRSGEPRRISTANSKVQVLVVPTNEELVIARDTNRIVQGLKS</sequence>
<comment type="subcellular location">
    <subcellularLocation>
        <location evidence="6">Cytoplasm</location>
    </subcellularLocation>
</comment>
<feature type="binding site" evidence="6">
    <location>
        <position position="91"/>
    </location>
    <ligand>
        <name>substrate</name>
    </ligand>
</feature>
<evidence type="ECO:0000256" key="6">
    <source>
        <dbReference type="HAMAP-Rule" id="MF_00020"/>
    </source>
</evidence>
<comment type="pathway">
    <text evidence="6">Metabolic intermediate biosynthesis; acetyl-CoA biosynthesis; acetyl-CoA from acetate: step 1/2.</text>
</comment>
<keyword evidence="6" id="KW-0963">Cytoplasm</keyword>
<evidence type="ECO:0000256" key="1">
    <source>
        <dbReference type="ARBA" id="ARBA00008748"/>
    </source>
</evidence>
<dbReference type="PIRSF" id="PIRSF000722">
    <property type="entry name" value="Acetate_prop_kin"/>
    <property type="match status" value="1"/>
</dbReference>
<proteinExistence type="inferred from homology"/>
<dbReference type="HAMAP" id="MF_00020">
    <property type="entry name" value="Acetate_kinase"/>
    <property type="match status" value="1"/>
</dbReference>
<keyword evidence="3 6" id="KW-0547">Nucleotide-binding</keyword>
<evidence type="ECO:0000256" key="2">
    <source>
        <dbReference type="ARBA" id="ARBA00022679"/>
    </source>
</evidence>
<comment type="catalytic activity">
    <reaction evidence="6">
        <text>acetate + ATP = acetyl phosphate + ADP</text>
        <dbReference type="Rhea" id="RHEA:11352"/>
        <dbReference type="ChEBI" id="CHEBI:22191"/>
        <dbReference type="ChEBI" id="CHEBI:30089"/>
        <dbReference type="ChEBI" id="CHEBI:30616"/>
        <dbReference type="ChEBI" id="CHEBI:456216"/>
        <dbReference type="EC" id="2.7.2.1"/>
    </reaction>
</comment>
<dbReference type="PANTHER" id="PTHR21060:SF15">
    <property type="entry name" value="ACETATE KINASE-RELATED"/>
    <property type="match status" value="1"/>
</dbReference>
<dbReference type="PROSITE" id="PS01076">
    <property type="entry name" value="ACETATE_KINASE_2"/>
    <property type="match status" value="1"/>
</dbReference>
<feature type="binding site" evidence="6">
    <location>
        <position position="14"/>
    </location>
    <ligand>
        <name>ATP</name>
        <dbReference type="ChEBI" id="CHEBI:30616"/>
    </ligand>
</feature>
<protein>
    <recommendedName>
        <fullName evidence="6">Acetate kinase</fullName>
        <ecNumber evidence="6">2.7.2.1</ecNumber>
    </recommendedName>
    <alternativeName>
        <fullName evidence="6">Acetokinase</fullName>
    </alternativeName>
</protein>
<feature type="binding site" evidence="6">
    <location>
        <begin position="331"/>
        <end position="335"/>
    </location>
    <ligand>
        <name>ATP</name>
        <dbReference type="ChEBI" id="CHEBI:30616"/>
    </ligand>
</feature>
<feature type="site" description="Transition state stabilizer" evidence="6">
    <location>
        <position position="241"/>
    </location>
</feature>
<dbReference type="RefSeq" id="WP_160498302.1">
    <property type="nucleotide sequence ID" value="NZ_WUBI01000002.1"/>
</dbReference>
<keyword evidence="2 6" id="KW-0808">Transferase</keyword>
<dbReference type="EC" id="2.7.2.1" evidence="6"/>
<reference evidence="8 9" key="1">
    <citation type="submission" date="2019-12" db="EMBL/GenBank/DDBJ databases">
        <title>Paenibacillus sp. nov., an endophytic bacterium isolated from the stem of Dendrobium.</title>
        <authorList>
            <person name="Zhao R."/>
        </authorList>
    </citation>
    <scope>NUCLEOTIDE SEQUENCE [LARGE SCALE GENOMIC DNA]</scope>
    <source>
        <strain evidence="8 9">HJL G12</strain>
    </source>
</reference>
<feature type="binding site" evidence="6">
    <location>
        <position position="7"/>
    </location>
    <ligand>
        <name>Mg(2+)</name>
        <dbReference type="ChEBI" id="CHEBI:18420"/>
    </ligand>
</feature>
<dbReference type="PANTHER" id="PTHR21060">
    <property type="entry name" value="ACETATE KINASE"/>
    <property type="match status" value="1"/>
</dbReference>